<dbReference type="EMBL" id="PZZW01000007">
    <property type="protein sequence ID" value="PTM76827.1"/>
    <property type="molecule type" value="Genomic_DNA"/>
</dbReference>
<feature type="compositionally biased region" description="Basic and acidic residues" evidence="1">
    <location>
        <begin position="14"/>
        <end position="28"/>
    </location>
</feature>
<evidence type="ECO:0000313" key="2">
    <source>
        <dbReference type="EMBL" id="PTM76827.1"/>
    </source>
</evidence>
<feature type="compositionally biased region" description="Basic and acidic residues" evidence="1">
    <location>
        <begin position="43"/>
        <end position="57"/>
    </location>
</feature>
<gene>
    <name evidence="2" type="ORF">C8J29_107106</name>
</gene>
<protein>
    <submittedName>
        <fullName evidence="2">Uncharacterized protein</fullName>
    </submittedName>
</protein>
<feature type="compositionally biased region" description="Basic residues" evidence="1">
    <location>
        <begin position="29"/>
        <end position="42"/>
    </location>
</feature>
<organism evidence="2 3">
    <name type="scientific">Cereibacter johrii</name>
    <dbReference type="NCBI Taxonomy" id="445629"/>
    <lineage>
        <taxon>Bacteria</taxon>
        <taxon>Pseudomonadati</taxon>
        <taxon>Pseudomonadota</taxon>
        <taxon>Alphaproteobacteria</taxon>
        <taxon>Rhodobacterales</taxon>
        <taxon>Paracoccaceae</taxon>
        <taxon>Cereibacter</taxon>
    </lineage>
</organism>
<dbReference type="Proteomes" id="UP000240800">
    <property type="component" value="Unassembled WGS sequence"/>
</dbReference>
<reference evidence="2 3" key="1">
    <citation type="submission" date="2018-04" db="EMBL/GenBank/DDBJ databases">
        <title>Genomic Encyclopedia of Type Strains, Phase III (KMG-III): the genomes of soil and plant-associated and newly described type strains.</title>
        <authorList>
            <person name="Whitman W."/>
        </authorList>
    </citation>
    <scope>NUCLEOTIDE SEQUENCE [LARGE SCALE GENOMIC DNA]</scope>
    <source>
        <strain evidence="2 3">JA192</strain>
    </source>
</reference>
<accession>A0ABX5J4V1</accession>
<comment type="caution">
    <text evidence="2">The sequence shown here is derived from an EMBL/GenBank/DDBJ whole genome shotgun (WGS) entry which is preliminary data.</text>
</comment>
<name>A0ABX5J4V1_9RHOB</name>
<evidence type="ECO:0000256" key="1">
    <source>
        <dbReference type="SAM" id="MobiDB-lite"/>
    </source>
</evidence>
<keyword evidence="3" id="KW-1185">Reference proteome</keyword>
<evidence type="ECO:0000313" key="3">
    <source>
        <dbReference type="Proteomes" id="UP000240800"/>
    </source>
</evidence>
<proteinExistence type="predicted"/>
<feature type="region of interest" description="Disordered" evidence="1">
    <location>
        <begin position="14"/>
        <end position="57"/>
    </location>
</feature>
<sequence>MLVLGRIPADGVERQAQRRDLGTEERMFIGRHHPGRRNAAHRQKQDGKQHGHDMSRKRTHDCLIHQWFIL</sequence>